<dbReference type="OrthoDB" id="5876065at2759"/>
<evidence type="ECO:0000256" key="1">
    <source>
        <dbReference type="SAM" id="MobiDB-lite"/>
    </source>
</evidence>
<dbReference type="Proteomes" id="UP000053676">
    <property type="component" value="Unassembled WGS sequence"/>
</dbReference>
<dbReference type="EMBL" id="KI657492">
    <property type="protein sequence ID" value="ETN86773.1"/>
    <property type="molecule type" value="Genomic_DNA"/>
</dbReference>
<protein>
    <submittedName>
        <fullName evidence="2">Uncharacterized protein</fullName>
    </submittedName>
</protein>
<name>W2TY59_NECAM</name>
<evidence type="ECO:0000313" key="2">
    <source>
        <dbReference type="EMBL" id="ETN86773.1"/>
    </source>
</evidence>
<reference evidence="3" key="1">
    <citation type="journal article" date="2014" name="Nat. Genet.">
        <title>Genome of the human hookworm Necator americanus.</title>
        <authorList>
            <person name="Tang Y.T."/>
            <person name="Gao X."/>
            <person name="Rosa B.A."/>
            <person name="Abubucker S."/>
            <person name="Hallsworth-Pepin K."/>
            <person name="Martin J."/>
            <person name="Tyagi R."/>
            <person name="Heizer E."/>
            <person name="Zhang X."/>
            <person name="Bhonagiri-Palsikar V."/>
            <person name="Minx P."/>
            <person name="Warren W.C."/>
            <person name="Wang Q."/>
            <person name="Zhan B."/>
            <person name="Hotez P.J."/>
            <person name="Sternberg P.W."/>
            <person name="Dougall A."/>
            <person name="Gaze S.T."/>
            <person name="Mulvenna J."/>
            <person name="Sotillo J."/>
            <person name="Ranganathan S."/>
            <person name="Rabelo E.M."/>
            <person name="Wilson R.K."/>
            <person name="Felgner P.L."/>
            <person name="Bethony J."/>
            <person name="Hawdon J.M."/>
            <person name="Gasser R.B."/>
            <person name="Loukas A."/>
            <person name="Mitreva M."/>
        </authorList>
    </citation>
    <scope>NUCLEOTIDE SEQUENCE [LARGE SCALE GENOMIC DNA]</scope>
</reference>
<sequence length="70" mass="7875">MIATNRGNVLLENYPLPPYGIAPRPKQTQGHDLLDTDRLGSWSMGRFNEEEPNYPTPEPFRDTTTIVASS</sequence>
<organism evidence="2 3">
    <name type="scientific">Necator americanus</name>
    <name type="common">Human hookworm</name>
    <dbReference type="NCBI Taxonomy" id="51031"/>
    <lineage>
        <taxon>Eukaryota</taxon>
        <taxon>Metazoa</taxon>
        <taxon>Ecdysozoa</taxon>
        <taxon>Nematoda</taxon>
        <taxon>Chromadorea</taxon>
        <taxon>Rhabditida</taxon>
        <taxon>Rhabditina</taxon>
        <taxon>Rhabditomorpha</taxon>
        <taxon>Strongyloidea</taxon>
        <taxon>Ancylostomatidae</taxon>
        <taxon>Bunostominae</taxon>
        <taxon>Necator</taxon>
    </lineage>
</organism>
<dbReference type="KEGG" id="nai:NECAME_16137"/>
<accession>W2TY59</accession>
<dbReference type="AlphaFoldDB" id="W2TY59"/>
<evidence type="ECO:0000313" key="3">
    <source>
        <dbReference type="Proteomes" id="UP000053676"/>
    </source>
</evidence>
<keyword evidence="3" id="KW-1185">Reference proteome</keyword>
<feature type="region of interest" description="Disordered" evidence="1">
    <location>
        <begin position="18"/>
        <end position="70"/>
    </location>
</feature>
<gene>
    <name evidence="2" type="ORF">NECAME_16137</name>
</gene>
<proteinExistence type="predicted"/>